<name>A0A1Y6CUX7_9GAMM</name>
<dbReference type="Gene3D" id="3.90.730.10">
    <property type="entry name" value="Ribonuclease T2-like"/>
    <property type="match status" value="1"/>
</dbReference>
<dbReference type="InterPro" id="IPR036430">
    <property type="entry name" value="RNase_T2-like_sf"/>
</dbReference>
<dbReference type="PROSITE" id="PS00530">
    <property type="entry name" value="RNASE_T2_1"/>
    <property type="match status" value="1"/>
</dbReference>
<feature type="chain" id="PRO_5012667101" evidence="3">
    <location>
        <begin position="26"/>
        <end position="344"/>
    </location>
</feature>
<keyword evidence="3" id="KW-0732">Signal</keyword>
<dbReference type="InterPro" id="IPR001568">
    <property type="entry name" value="RNase_T2-like"/>
</dbReference>
<evidence type="ECO:0000256" key="2">
    <source>
        <dbReference type="RuleBase" id="RU004328"/>
    </source>
</evidence>
<keyword evidence="5" id="KW-1185">Reference proteome</keyword>
<proteinExistence type="inferred from homology"/>
<evidence type="ECO:0000256" key="3">
    <source>
        <dbReference type="SAM" id="SignalP"/>
    </source>
</evidence>
<dbReference type="GO" id="GO:0006401">
    <property type="term" value="P:RNA catabolic process"/>
    <property type="evidence" value="ECO:0007669"/>
    <property type="project" value="TreeGrafter"/>
</dbReference>
<dbReference type="AlphaFoldDB" id="A0A1Y6CUX7"/>
<dbReference type="PANTHER" id="PTHR11240:SF22">
    <property type="entry name" value="RIBONUCLEASE T2"/>
    <property type="match status" value="1"/>
</dbReference>
<evidence type="ECO:0000313" key="5">
    <source>
        <dbReference type="Proteomes" id="UP000192923"/>
    </source>
</evidence>
<dbReference type="STRING" id="1760988.SAMN02949497_1775"/>
<dbReference type="Proteomes" id="UP000192923">
    <property type="component" value="Unassembled WGS sequence"/>
</dbReference>
<dbReference type="PANTHER" id="PTHR11240">
    <property type="entry name" value="RIBONUCLEASE T2"/>
    <property type="match status" value="1"/>
</dbReference>
<feature type="signal peptide" evidence="3">
    <location>
        <begin position="1"/>
        <end position="25"/>
    </location>
</feature>
<dbReference type="OrthoDB" id="4720638at2"/>
<evidence type="ECO:0000313" key="4">
    <source>
        <dbReference type="EMBL" id="SMF94459.1"/>
    </source>
</evidence>
<dbReference type="GO" id="GO:0033897">
    <property type="term" value="F:ribonuclease T2 activity"/>
    <property type="evidence" value="ECO:0007669"/>
    <property type="project" value="InterPro"/>
</dbReference>
<dbReference type="EMBL" id="FXAM01000001">
    <property type="protein sequence ID" value="SMF94459.1"/>
    <property type="molecule type" value="Genomic_DNA"/>
</dbReference>
<dbReference type="SUPFAM" id="SSF55895">
    <property type="entry name" value="Ribonuclease Rh-like"/>
    <property type="match status" value="1"/>
</dbReference>
<organism evidence="4 5">
    <name type="scientific">Methylomagnum ishizawai</name>
    <dbReference type="NCBI Taxonomy" id="1760988"/>
    <lineage>
        <taxon>Bacteria</taxon>
        <taxon>Pseudomonadati</taxon>
        <taxon>Pseudomonadota</taxon>
        <taxon>Gammaproteobacteria</taxon>
        <taxon>Methylococcales</taxon>
        <taxon>Methylococcaceae</taxon>
        <taxon>Methylomagnum</taxon>
    </lineage>
</organism>
<dbReference type="RefSeq" id="WP_085211858.1">
    <property type="nucleotide sequence ID" value="NZ_FXAM01000001.1"/>
</dbReference>
<dbReference type="Pfam" id="PF00445">
    <property type="entry name" value="Ribonuclease_T2"/>
    <property type="match status" value="1"/>
</dbReference>
<accession>A0A1Y6CUX7</accession>
<reference evidence="4 5" key="1">
    <citation type="submission" date="2016-12" db="EMBL/GenBank/DDBJ databases">
        <authorList>
            <person name="Song W.-J."/>
            <person name="Kurnit D.M."/>
        </authorList>
    </citation>
    <scope>NUCLEOTIDE SEQUENCE [LARGE SCALE GENOMIC DNA]</scope>
    <source>
        <strain evidence="4 5">175</strain>
    </source>
</reference>
<comment type="similarity">
    <text evidence="1 2">Belongs to the RNase T2 family.</text>
</comment>
<dbReference type="InterPro" id="IPR018188">
    <property type="entry name" value="RNase_T2_His_AS_1"/>
</dbReference>
<dbReference type="GO" id="GO:0003723">
    <property type="term" value="F:RNA binding"/>
    <property type="evidence" value="ECO:0007669"/>
    <property type="project" value="InterPro"/>
</dbReference>
<dbReference type="InterPro" id="IPR033130">
    <property type="entry name" value="RNase_T2_His_AS_2"/>
</dbReference>
<sequence length="344" mass="36444">MQTRHSYCLCTALALGAAWFSMAQAAPLGSFHADSACEAYLSKNKKTNPDHAQTQPGTDYTVLAFNKPVDPDYYQIAVPGAVGGTARWVAKDCGSFTADGTASGPPQNPPISHTSGASCQIAHHADSYVLALSWEPAFCESHGDKPECGIDDRKAFQARNFTLHGLWPNQKDCGQRQGYYAYCGAVKDKPAGGFCAYPPVELGGPVRAGLGVVMPSVAADSCLERHEWHKHGACGAWTPDAYFALAIRLDHEFNDSGVARFVGDHIGQSVDTAEFFKQVDTALGVGASQKISLGCKKGLLVDVAINLPAPLDPKSDLKTLIAQGEASPGAGDCGQRFKIDAIGQ</sequence>
<evidence type="ECO:0000256" key="1">
    <source>
        <dbReference type="ARBA" id="ARBA00007469"/>
    </source>
</evidence>
<protein>
    <submittedName>
        <fullName evidence="4">Ribonuclease T2</fullName>
    </submittedName>
</protein>
<dbReference type="PROSITE" id="PS00531">
    <property type="entry name" value="RNASE_T2_2"/>
    <property type="match status" value="1"/>
</dbReference>
<gene>
    <name evidence="4" type="ORF">SAMN02949497_1775</name>
</gene>